<reference evidence="2 3" key="1">
    <citation type="submission" date="2019-12" db="EMBL/GenBank/DDBJ databases">
        <title>A genome sequence resource for the geographically widespread anthracnose pathogen Colletotrichum asianum.</title>
        <authorList>
            <person name="Meng Y."/>
        </authorList>
    </citation>
    <scope>NUCLEOTIDE SEQUENCE [LARGE SCALE GENOMIC DNA]</scope>
    <source>
        <strain evidence="2 3">ICMP 18580</strain>
    </source>
</reference>
<evidence type="ECO:0000313" key="2">
    <source>
        <dbReference type="EMBL" id="KAF0318425.1"/>
    </source>
</evidence>
<keyword evidence="3" id="KW-1185">Reference proteome</keyword>
<dbReference type="EMBL" id="WOWK01000110">
    <property type="protein sequence ID" value="KAF0318425.1"/>
    <property type="molecule type" value="Genomic_DNA"/>
</dbReference>
<comment type="caution">
    <text evidence="2">The sequence shown here is derived from an EMBL/GenBank/DDBJ whole genome shotgun (WGS) entry which is preliminary data.</text>
</comment>
<dbReference type="Proteomes" id="UP000434172">
    <property type="component" value="Unassembled WGS sequence"/>
</dbReference>
<organism evidence="2 3">
    <name type="scientific">Colletotrichum asianum</name>
    <dbReference type="NCBI Taxonomy" id="702518"/>
    <lineage>
        <taxon>Eukaryota</taxon>
        <taxon>Fungi</taxon>
        <taxon>Dikarya</taxon>
        <taxon>Ascomycota</taxon>
        <taxon>Pezizomycotina</taxon>
        <taxon>Sordariomycetes</taxon>
        <taxon>Hypocreomycetidae</taxon>
        <taxon>Glomerellales</taxon>
        <taxon>Glomerellaceae</taxon>
        <taxon>Colletotrichum</taxon>
        <taxon>Colletotrichum gloeosporioides species complex</taxon>
    </lineage>
</organism>
<dbReference type="AlphaFoldDB" id="A0A8H3W2T6"/>
<proteinExistence type="predicted"/>
<protein>
    <submittedName>
        <fullName evidence="2">Uncharacterized protein</fullName>
    </submittedName>
</protein>
<feature type="region of interest" description="Disordered" evidence="1">
    <location>
        <begin position="20"/>
        <end position="50"/>
    </location>
</feature>
<evidence type="ECO:0000256" key="1">
    <source>
        <dbReference type="SAM" id="MobiDB-lite"/>
    </source>
</evidence>
<gene>
    <name evidence="2" type="ORF">GQ607_014343</name>
</gene>
<accession>A0A8H3W2T6</accession>
<sequence>MLPDPIQDCCLLCPFAPPPLPHTNGRSTQDKAPSFPPVTLQHHPGSHRPS</sequence>
<name>A0A8H3W2T6_9PEZI</name>
<evidence type="ECO:0000313" key="3">
    <source>
        <dbReference type="Proteomes" id="UP000434172"/>
    </source>
</evidence>